<dbReference type="InterPro" id="IPR002850">
    <property type="entry name" value="PIN_toxin-like"/>
</dbReference>
<dbReference type="PANTHER" id="PTHR34610:SF3">
    <property type="entry name" value="SSL7007 PROTEIN"/>
    <property type="match status" value="1"/>
</dbReference>
<sequence>MKTLVFDTNVLLDLFVFNDFRALKLKQALEEKQLDAVATNTTIAEFEDVIARPLFALAKDQQIQIADHWRSLCRTFDDETLLAAPWQCEDPDDQVFINLAYTTKPAILMSKDNALLKLAPKAAADGIVITASYLDFSL</sequence>
<dbReference type="RefSeq" id="WP_096674258.1">
    <property type="nucleotide sequence ID" value="NZ_OANS01000004.1"/>
</dbReference>
<keyword evidence="3" id="KW-1185">Reference proteome</keyword>
<dbReference type="OrthoDB" id="9802272at2"/>
<name>A0A240E472_9BURK</name>
<evidence type="ECO:0000259" key="1">
    <source>
        <dbReference type="SMART" id="SM00670"/>
    </source>
</evidence>
<reference evidence="3" key="1">
    <citation type="submission" date="2017-08" db="EMBL/GenBank/DDBJ databases">
        <authorList>
            <person name="Varghese N."/>
            <person name="Submissions S."/>
        </authorList>
    </citation>
    <scope>NUCLEOTIDE SEQUENCE [LARGE SCALE GENOMIC DNA]</scope>
    <source>
        <strain evidence="3">AP-Melu-1000-B4</strain>
    </source>
</reference>
<dbReference type="Proteomes" id="UP000218069">
    <property type="component" value="Unassembled WGS sequence"/>
</dbReference>
<dbReference type="CDD" id="cd09854">
    <property type="entry name" value="PIN_VapC-like"/>
    <property type="match status" value="1"/>
</dbReference>
<dbReference type="NCBIfam" id="TIGR00305">
    <property type="entry name" value="putative toxin-antitoxin system toxin component, PIN family"/>
    <property type="match status" value="1"/>
</dbReference>
<organism evidence="2 3">
    <name type="scientific">Polynucleobacter meluiroseus</name>
    <dbReference type="NCBI Taxonomy" id="1938814"/>
    <lineage>
        <taxon>Bacteria</taxon>
        <taxon>Pseudomonadati</taxon>
        <taxon>Pseudomonadota</taxon>
        <taxon>Betaproteobacteria</taxon>
        <taxon>Burkholderiales</taxon>
        <taxon>Burkholderiaceae</taxon>
        <taxon>Polynucleobacter</taxon>
    </lineage>
</organism>
<accession>A0A240E472</accession>
<dbReference type="AlphaFoldDB" id="A0A240E472"/>
<dbReference type="SMART" id="SM00670">
    <property type="entry name" value="PINc"/>
    <property type="match status" value="1"/>
</dbReference>
<protein>
    <submittedName>
        <fullName evidence="2">Putative toxin-antitoxin system toxin component, PIN family</fullName>
    </submittedName>
</protein>
<evidence type="ECO:0000313" key="3">
    <source>
        <dbReference type="Proteomes" id="UP000218069"/>
    </source>
</evidence>
<dbReference type="EMBL" id="OANS01000004">
    <property type="protein sequence ID" value="SNX29316.1"/>
    <property type="molecule type" value="Genomic_DNA"/>
</dbReference>
<dbReference type="InterPro" id="IPR002716">
    <property type="entry name" value="PIN_dom"/>
</dbReference>
<feature type="domain" description="PIN" evidence="1">
    <location>
        <begin position="2"/>
        <end position="117"/>
    </location>
</feature>
<gene>
    <name evidence="2" type="ORF">SAMN06295945_1687</name>
</gene>
<dbReference type="PANTHER" id="PTHR34610">
    <property type="entry name" value="SSL7007 PROTEIN"/>
    <property type="match status" value="1"/>
</dbReference>
<evidence type="ECO:0000313" key="2">
    <source>
        <dbReference type="EMBL" id="SNX29316.1"/>
    </source>
</evidence>
<dbReference type="Pfam" id="PF13470">
    <property type="entry name" value="PIN_3"/>
    <property type="match status" value="1"/>
</dbReference>
<proteinExistence type="predicted"/>
<dbReference type="SUPFAM" id="SSF88723">
    <property type="entry name" value="PIN domain-like"/>
    <property type="match status" value="1"/>
</dbReference>
<dbReference type="InterPro" id="IPR029060">
    <property type="entry name" value="PIN-like_dom_sf"/>
</dbReference>